<dbReference type="InterPro" id="IPR049625">
    <property type="entry name" value="Glyco_transf_61_cat"/>
</dbReference>
<proteinExistence type="predicted"/>
<evidence type="ECO:0000259" key="1">
    <source>
        <dbReference type="Pfam" id="PF04577"/>
    </source>
</evidence>
<dbReference type="EMBL" id="CAFBNF010000209">
    <property type="protein sequence ID" value="CAB4955028.1"/>
    <property type="molecule type" value="Genomic_DNA"/>
</dbReference>
<reference evidence="2" key="1">
    <citation type="submission" date="2020-05" db="EMBL/GenBank/DDBJ databases">
        <authorList>
            <person name="Chiriac C."/>
            <person name="Salcher M."/>
            <person name="Ghai R."/>
            <person name="Kavagutti S V."/>
        </authorList>
    </citation>
    <scope>NUCLEOTIDE SEQUENCE</scope>
</reference>
<protein>
    <submittedName>
        <fullName evidence="2">Unannotated protein</fullName>
    </submittedName>
</protein>
<dbReference type="GO" id="GO:0016757">
    <property type="term" value="F:glycosyltransferase activity"/>
    <property type="evidence" value="ECO:0007669"/>
    <property type="project" value="InterPro"/>
</dbReference>
<dbReference type="Pfam" id="PF04577">
    <property type="entry name" value="Glyco_transf_61"/>
    <property type="match status" value="1"/>
</dbReference>
<evidence type="ECO:0000313" key="2">
    <source>
        <dbReference type="EMBL" id="CAB4955028.1"/>
    </source>
</evidence>
<dbReference type="AlphaFoldDB" id="A0A6J7KFJ1"/>
<name>A0A6J7KFJ1_9ZZZZ</name>
<feature type="domain" description="Glycosyltransferase 61 catalytic" evidence="1">
    <location>
        <begin position="120"/>
        <end position="307"/>
    </location>
</feature>
<gene>
    <name evidence="2" type="ORF">UFOPK3773_01632</name>
</gene>
<sequence>MPRFHISSWEEVAADHPDLVVTTRPPDHGLSPVSVDGSPARESGDAVLRLPGALVGPVGVYFEDRLLLDAVHYLPDVWRTTNWLPFRLAEGDWAELDEPDATVVAGPLLFIDAVNGRANFGHFVHDSLAYAPLQHLLAAAGHETAAFAPEWTFESQRRLANLCFLGQRDRPWHAWYQCDDLYVAPRQFRMDNPPAPRDVLPQRSWEWLAGRIPECSEHRALPPSGPPVYLTRDWGHFGEASAPQDRNFSNGPAVDRVAADLGFTAIDCASTPVLDIIRAVAMAPVVVGVHGAQLAHILWANNAAKVVELEGPGGCWRTTRALAAGRGLARRSVRAAFEGERVVLDVDVLKAALTEALS</sequence>
<organism evidence="2">
    <name type="scientific">freshwater metagenome</name>
    <dbReference type="NCBI Taxonomy" id="449393"/>
    <lineage>
        <taxon>unclassified sequences</taxon>
        <taxon>metagenomes</taxon>
        <taxon>ecological metagenomes</taxon>
    </lineage>
</organism>
<accession>A0A6J7KFJ1</accession>